<evidence type="ECO:0000313" key="4">
    <source>
        <dbReference type="Proteomes" id="UP000092444"/>
    </source>
</evidence>
<feature type="compositionally biased region" description="Basic residues" evidence="1">
    <location>
        <begin position="60"/>
        <end position="70"/>
    </location>
</feature>
<dbReference type="GO" id="GO:0005654">
    <property type="term" value="C:nucleoplasm"/>
    <property type="evidence" value="ECO:0007669"/>
    <property type="project" value="TreeGrafter"/>
</dbReference>
<dbReference type="Pfam" id="PF00782">
    <property type="entry name" value="DSPc"/>
    <property type="match status" value="1"/>
</dbReference>
<feature type="compositionally biased region" description="Low complexity" evidence="1">
    <location>
        <begin position="48"/>
        <end position="59"/>
    </location>
</feature>
<dbReference type="InterPro" id="IPR000340">
    <property type="entry name" value="Dual-sp_phosphatase_cat-dom"/>
</dbReference>
<evidence type="ECO:0000259" key="2">
    <source>
        <dbReference type="Pfam" id="PF00782"/>
    </source>
</evidence>
<accession>A0A1B0G483</accession>
<keyword evidence="4" id="KW-1185">Reference proteome</keyword>
<dbReference type="GO" id="GO:0062026">
    <property type="term" value="P:negative regulation of SCF-dependent proteasomal ubiquitin-dependent catabolic process"/>
    <property type="evidence" value="ECO:0007669"/>
    <property type="project" value="TreeGrafter"/>
</dbReference>
<feature type="region of interest" description="Disordered" evidence="1">
    <location>
        <begin position="48"/>
        <end position="70"/>
    </location>
</feature>
<name>A0A1B0G483_GLOMM</name>
<dbReference type="GO" id="GO:1990444">
    <property type="term" value="F:F-box domain binding"/>
    <property type="evidence" value="ECO:0007669"/>
    <property type="project" value="TreeGrafter"/>
</dbReference>
<dbReference type="EMBL" id="CCAG010013953">
    <property type="status" value="NOT_ANNOTATED_CDS"/>
    <property type="molecule type" value="Genomic_DNA"/>
</dbReference>
<evidence type="ECO:0000256" key="1">
    <source>
        <dbReference type="SAM" id="MobiDB-lite"/>
    </source>
</evidence>
<dbReference type="InterPro" id="IPR029021">
    <property type="entry name" value="Prot-tyrosine_phosphatase-like"/>
</dbReference>
<reference evidence="3" key="1">
    <citation type="submission" date="2020-05" db="UniProtKB">
        <authorList>
            <consortium name="EnsemblMetazoa"/>
        </authorList>
    </citation>
    <scope>IDENTIFICATION</scope>
    <source>
        <strain evidence="3">Yale</strain>
    </source>
</reference>
<dbReference type="PANTHER" id="PTHR46588">
    <property type="entry name" value="SERINE/THREONINE/TYROSINE-INTERACTING PROTEIN"/>
    <property type="match status" value="1"/>
</dbReference>
<dbReference type="SUPFAM" id="SSF52799">
    <property type="entry name" value="(Phosphotyrosine protein) phosphatases II"/>
    <property type="match status" value="1"/>
</dbReference>
<dbReference type="GO" id="GO:0070372">
    <property type="term" value="P:regulation of ERK1 and ERK2 cascade"/>
    <property type="evidence" value="ECO:0007669"/>
    <property type="project" value="TreeGrafter"/>
</dbReference>
<evidence type="ECO:0000313" key="3">
    <source>
        <dbReference type="EnsemblMetazoa" id="GMOY008130-PA"/>
    </source>
</evidence>
<dbReference type="VEuPathDB" id="VectorBase:GMOY008130"/>
<dbReference type="GO" id="GO:0005737">
    <property type="term" value="C:cytoplasm"/>
    <property type="evidence" value="ECO:0007669"/>
    <property type="project" value="TreeGrafter"/>
</dbReference>
<dbReference type="EnsemblMetazoa" id="GMOY008130-RA">
    <property type="protein sequence ID" value="GMOY008130-PA"/>
    <property type="gene ID" value="GMOY008130"/>
</dbReference>
<organism evidence="3 4">
    <name type="scientific">Glossina morsitans morsitans</name>
    <name type="common">Savannah tsetse fly</name>
    <dbReference type="NCBI Taxonomy" id="37546"/>
    <lineage>
        <taxon>Eukaryota</taxon>
        <taxon>Metazoa</taxon>
        <taxon>Ecdysozoa</taxon>
        <taxon>Arthropoda</taxon>
        <taxon>Hexapoda</taxon>
        <taxon>Insecta</taxon>
        <taxon>Pterygota</taxon>
        <taxon>Neoptera</taxon>
        <taxon>Endopterygota</taxon>
        <taxon>Diptera</taxon>
        <taxon>Brachycera</taxon>
        <taxon>Muscomorpha</taxon>
        <taxon>Hippoboscoidea</taxon>
        <taxon>Glossinidae</taxon>
        <taxon>Glossina</taxon>
    </lineage>
</organism>
<proteinExistence type="predicted"/>
<dbReference type="STRING" id="37546.A0A1B0G483"/>
<dbReference type="Proteomes" id="UP000092444">
    <property type="component" value="Unassembled WGS sequence"/>
</dbReference>
<dbReference type="Gene3D" id="3.90.190.10">
    <property type="entry name" value="Protein tyrosine phosphatase superfamily"/>
    <property type="match status" value="1"/>
</dbReference>
<protein>
    <recommendedName>
        <fullName evidence="2">Dual specificity phosphatase catalytic domain-containing protein</fullName>
    </recommendedName>
</protein>
<feature type="domain" description="Dual specificity phosphatase catalytic" evidence="2">
    <location>
        <begin position="202"/>
        <end position="318"/>
    </location>
</feature>
<dbReference type="InterPro" id="IPR052449">
    <property type="entry name" value="STYX-Interacting_Phosphatase"/>
</dbReference>
<dbReference type="PANTHER" id="PTHR46588:SF1">
    <property type="entry name" value="SERINE_THREONINE_TYROSINE-INTERACTING PROTEIN"/>
    <property type="match status" value="1"/>
</dbReference>
<dbReference type="AlphaFoldDB" id="A0A1B0G483"/>
<sequence>MVRLFRALADSMQATVATLPKTFTITSKEFNNFDTMSFEAVSIAHNINNHNSNSHAQGQHQRHQHQQQHQQHRLQTTNAINARGNITLPLMNADHAEGIFNAEIHENIDSAAGTVAIVPSSPNNEVLVECVMPGIYLSKNFIHWQAEQLSAYSFTHIIIIDKHIQELYYPNQQPSIFKLCQRTAHNQNNNDTRTGGISDAQQQAFDCFCPLSMSLRKSLSFGQEFEVIDLNFGEKSYLTTVLPNCYRAVKFINKALQVGGTILVIDCNGGEQKCLTIIVAYLMYKYNINFSNAFARLKICYKKADLDRFYISQLYEYEPILQVQRAQSRGHSCSRELHAAILKRKKSHDDDDDDNLTTTATTTTTTATISSTPESMNLEHNASASELLDNLNPLNQFNTAQMENQVVTRTVDRIRNADIDKHYEMTERNSVTAVTSITGGNDNDWYNWDDYAME</sequence>